<dbReference type="OrthoDB" id="778216at2759"/>
<dbReference type="Proteomes" id="UP001055439">
    <property type="component" value="Chromosome 5"/>
</dbReference>
<dbReference type="EMBL" id="CP097507">
    <property type="protein sequence ID" value="URE06711.1"/>
    <property type="molecule type" value="Genomic_DNA"/>
</dbReference>
<gene>
    <name evidence="1" type="ORF">MUK42_21207</name>
</gene>
<dbReference type="AlphaFoldDB" id="A0A9E7K6V1"/>
<name>A0A9E7K6V1_9LILI</name>
<reference evidence="1" key="1">
    <citation type="submission" date="2022-05" db="EMBL/GenBank/DDBJ databases">
        <title>The Musa troglodytarum L. genome provides insights into the mechanism of non-climacteric behaviour and enrichment of carotenoids.</title>
        <authorList>
            <person name="Wang J."/>
        </authorList>
    </citation>
    <scope>NUCLEOTIDE SEQUENCE</scope>
    <source>
        <tissue evidence="1">Leaf</tissue>
    </source>
</reference>
<organism evidence="1 2">
    <name type="scientific">Musa troglodytarum</name>
    <name type="common">fe'i banana</name>
    <dbReference type="NCBI Taxonomy" id="320322"/>
    <lineage>
        <taxon>Eukaryota</taxon>
        <taxon>Viridiplantae</taxon>
        <taxon>Streptophyta</taxon>
        <taxon>Embryophyta</taxon>
        <taxon>Tracheophyta</taxon>
        <taxon>Spermatophyta</taxon>
        <taxon>Magnoliopsida</taxon>
        <taxon>Liliopsida</taxon>
        <taxon>Zingiberales</taxon>
        <taxon>Musaceae</taxon>
        <taxon>Musa</taxon>
    </lineage>
</organism>
<sequence>MPRPTSVKNRNPAPIQITAEQILCEAMERQDPEIHPPKKNHRRHELNDDRLLNRKEFEDPIYRACWNNGAWIKYEVSDAPHLVKPPLDHVQAAIIRAGDCWS</sequence>
<accession>A0A9E7K6V1</accession>
<proteinExistence type="predicted"/>
<evidence type="ECO:0000313" key="1">
    <source>
        <dbReference type="EMBL" id="URE06711.1"/>
    </source>
</evidence>
<evidence type="ECO:0000313" key="2">
    <source>
        <dbReference type="Proteomes" id="UP001055439"/>
    </source>
</evidence>
<keyword evidence="2" id="KW-1185">Reference proteome</keyword>
<protein>
    <submittedName>
        <fullName evidence="1">HAT (Half-A-TPR) repeat</fullName>
    </submittedName>
</protein>